<dbReference type="RefSeq" id="WP_021284758.1">
    <property type="nucleotide sequence ID" value="NZ_JAGGLL010000040.1"/>
</dbReference>
<dbReference type="Proteomes" id="UP001519308">
    <property type="component" value="Unassembled WGS sequence"/>
</dbReference>
<organism evidence="1 2">
    <name type="scientific">Clostridium punense</name>
    <dbReference type="NCBI Taxonomy" id="1054297"/>
    <lineage>
        <taxon>Bacteria</taxon>
        <taxon>Bacillati</taxon>
        <taxon>Bacillota</taxon>
        <taxon>Clostridia</taxon>
        <taxon>Eubacteriales</taxon>
        <taxon>Clostridiaceae</taxon>
        <taxon>Clostridium</taxon>
    </lineage>
</organism>
<reference evidence="1 2" key="1">
    <citation type="submission" date="2021-03" db="EMBL/GenBank/DDBJ databases">
        <title>Genomic Encyclopedia of Type Strains, Phase IV (KMG-IV): sequencing the most valuable type-strain genomes for metagenomic binning, comparative biology and taxonomic classification.</title>
        <authorList>
            <person name="Goeker M."/>
        </authorList>
    </citation>
    <scope>NUCLEOTIDE SEQUENCE [LARGE SCALE GENOMIC DNA]</scope>
    <source>
        <strain evidence="1 2">DSM 28650</strain>
    </source>
</reference>
<name>A0ABS4K9M6_9CLOT</name>
<sequence length="72" mass="8546">MLGSKSNFENEFYRESDSMPQKGIPAEEVSSYYYNREYETYLAEYVGDFTDHLSSIDYAKFHIISPYFTLFL</sequence>
<accession>A0ABS4K9M6</accession>
<protein>
    <submittedName>
        <fullName evidence="1">Uncharacterized protein</fullName>
    </submittedName>
</protein>
<proteinExistence type="predicted"/>
<evidence type="ECO:0000313" key="2">
    <source>
        <dbReference type="Proteomes" id="UP001519308"/>
    </source>
</evidence>
<comment type="caution">
    <text evidence="1">The sequence shown here is derived from an EMBL/GenBank/DDBJ whole genome shotgun (WGS) entry which is preliminary data.</text>
</comment>
<evidence type="ECO:0000313" key="1">
    <source>
        <dbReference type="EMBL" id="MBP2023881.1"/>
    </source>
</evidence>
<dbReference type="EMBL" id="JAGGLL010000040">
    <property type="protein sequence ID" value="MBP2023881.1"/>
    <property type="molecule type" value="Genomic_DNA"/>
</dbReference>
<gene>
    <name evidence="1" type="ORF">J2Z44_003723</name>
</gene>
<keyword evidence="2" id="KW-1185">Reference proteome</keyword>